<dbReference type="Proteomes" id="UP000500767">
    <property type="component" value="Chromosome"/>
</dbReference>
<reference evidence="2 3" key="1">
    <citation type="journal article" date="2014" name="World J. Microbiol. Biotechnol.">
        <title>Biodiversity and physiological characteristics of Antarctic and Arctic lichens-associated bacteria.</title>
        <authorList>
            <person name="Lee Y.M."/>
            <person name="Kim E.H."/>
            <person name="Lee H.K."/>
            <person name="Hong S.G."/>
        </authorList>
    </citation>
    <scope>NUCLEOTIDE SEQUENCE [LARGE SCALE GENOMIC DNA]</scope>
    <source>
        <strain evidence="2 3">PAMC 26569</strain>
    </source>
</reference>
<feature type="compositionally biased region" description="Polar residues" evidence="1">
    <location>
        <begin position="7"/>
        <end position="16"/>
    </location>
</feature>
<evidence type="ECO:0000313" key="3">
    <source>
        <dbReference type="Proteomes" id="UP000500767"/>
    </source>
</evidence>
<dbReference type="KEGG" id="lck:HN018_17355"/>
<dbReference type="EMBL" id="CP053708">
    <property type="protein sequence ID" value="QKE91565.1"/>
    <property type="molecule type" value="Genomic_DNA"/>
</dbReference>
<proteinExistence type="predicted"/>
<feature type="region of interest" description="Disordered" evidence="1">
    <location>
        <begin position="1"/>
        <end position="22"/>
    </location>
</feature>
<sequence length="105" mass="11441">MTGMSDDPQSPSSTEDVPSAPGWVEQSVEEIFSTLRQGPNTNKLRNAYLDCLASTRSPEDIDAAHDRCRQSLIKALREQEKVGGQALAALELKLEALEAAISERV</sequence>
<dbReference type="AlphaFoldDB" id="A0A6M8HTM0"/>
<name>A0A6M8HTM0_9PROT</name>
<evidence type="ECO:0000256" key="1">
    <source>
        <dbReference type="SAM" id="MobiDB-lite"/>
    </source>
</evidence>
<evidence type="ECO:0000313" key="2">
    <source>
        <dbReference type="EMBL" id="QKE91565.1"/>
    </source>
</evidence>
<organism evidence="2 3">
    <name type="scientific">Lichenicola cladoniae</name>
    <dbReference type="NCBI Taxonomy" id="1484109"/>
    <lineage>
        <taxon>Bacteria</taxon>
        <taxon>Pseudomonadati</taxon>
        <taxon>Pseudomonadota</taxon>
        <taxon>Alphaproteobacteria</taxon>
        <taxon>Acetobacterales</taxon>
        <taxon>Acetobacteraceae</taxon>
        <taxon>Lichenicola</taxon>
    </lineage>
</organism>
<accession>A0A6M8HTM0</accession>
<keyword evidence="3" id="KW-1185">Reference proteome</keyword>
<protein>
    <submittedName>
        <fullName evidence="2">Uncharacterized protein</fullName>
    </submittedName>
</protein>
<gene>
    <name evidence="2" type="ORF">HN018_17355</name>
</gene>